<dbReference type="Pfam" id="PF12796">
    <property type="entry name" value="Ank_2"/>
    <property type="match status" value="1"/>
</dbReference>
<evidence type="ECO:0000256" key="2">
    <source>
        <dbReference type="ARBA" id="ARBA00023043"/>
    </source>
</evidence>
<sequence length="180" mass="19883">MNLYLNLLDLNTSRLLLLNELELTCENQNFRAADLLILAGAEIPKSLLDACVLSIKPESAGGLVPDVHQEEFASFQQEAISKLMHTIFHGELSMVQLLLHLGVNVNEKGGNGWTVLMCAAHDGKVECVRILTAAGADINILDDDRASAIYLASHENEFSRKTMGIWDCFLDKGVDIQRDF</sequence>
<accession>A0A8H7NHH0</accession>
<reference evidence="4" key="1">
    <citation type="submission" date="2020-10" db="EMBL/GenBank/DDBJ databases">
        <title>High-Quality Genome Resource of Clonostachys rosea strain S41 by Oxford Nanopore Long-Read Sequencing.</title>
        <authorList>
            <person name="Wang H."/>
        </authorList>
    </citation>
    <scope>NUCLEOTIDE SEQUENCE</scope>
    <source>
        <strain evidence="4">S41</strain>
    </source>
</reference>
<name>A0A8H7NHH0_BIOOC</name>
<evidence type="ECO:0000256" key="1">
    <source>
        <dbReference type="ARBA" id="ARBA00022737"/>
    </source>
</evidence>
<evidence type="ECO:0000256" key="3">
    <source>
        <dbReference type="PROSITE-ProRule" id="PRU00023"/>
    </source>
</evidence>
<protein>
    <submittedName>
        <fullName evidence="4">Uncharacterized protein</fullName>
    </submittedName>
</protein>
<feature type="repeat" description="ANK" evidence="3">
    <location>
        <begin position="111"/>
        <end position="143"/>
    </location>
</feature>
<organism evidence="4 5">
    <name type="scientific">Bionectria ochroleuca</name>
    <name type="common">Gliocladium roseum</name>
    <dbReference type="NCBI Taxonomy" id="29856"/>
    <lineage>
        <taxon>Eukaryota</taxon>
        <taxon>Fungi</taxon>
        <taxon>Dikarya</taxon>
        <taxon>Ascomycota</taxon>
        <taxon>Pezizomycotina</taxon>
        <taxon>Sordariomycetes</taxon>
        <taxon>Hypocreomycetidae</taxon>
        <taxon>Hypocreales</taxon>
        <taxon>Bionectriaceae</taxon>
        <taxon>Clonostachys</taxon>
    </lineage>
</organism>
<dbReference type="PANTHER" id="PTHR24198:SF190">
    <property type="entry name" value="DYNEIN HEAVY CHAIN 12, AXONEMAL-LIKE"/>
    <property type="match status" value="1"/>
</dbReference>
<keyword evidence="2 3" id="KW-0040">ANK repeat</keyword>
<gene>
    <name evidence="4" type="ORF">IM811_011423</name>
</gene>
<dbReference type="PANTHER" id="PTHR24198">
    <property type="entry name" value="ANKYRIN REPEAT AND PROTEIN KINASE DOMAIN-CONTAINING PROTEIN"/>
    <property type="match status" value="1"/>
</dbReference>
<dbReference type="InterPro" id="IPR002110">
    <property type="entry name" value="Ankyrin_rpt"/>
</dbReference>
<evidence type="ECO:0000313" key="4">
    <source>
        <dbReference type="EMBL" id="KAF9755982.1"/>
    </source>
</evidence>
<dbReference type="GO" id="GO:0005737">
    <property type="term" value="C:cytoplasm"/>
    <property type="evidence" value="ECO:0007669"/>
    <property type="project" value="TreeGrafter"/>
</dbReference>
<comment type="caution">
    <text evidence="4">The sequence shown here is derived from an EMBL/GenBank/DDBJ whole genome shotgun (WGS) entry which is preliminary data.</text>
</comment>
<evidence type="ECO:0000313" key="5">
    <source>
        <dbReference type="Proteomes" id="UP000616885"/>
    </source>
</evidence>
<dbReference type="InterPro" id="IPR036770">
    <property type="entry name" value="Ankyrin_rpt-contain_sf"/>
</dbReference>
<proteinExistence type="predicted"/>
<dbReference type="EMBL" id="JADCTT010000003">
    <property type="protein sequence ID" value="KAF9755982.1"/>
    <property type="molecule type" value="Genomic_DNA"/>
</dbReference>
<keyword evidence="1" id="KW-0677">Repeat</keyword>
<dbReference type="PROSITE" id="PS50297">
    <property type="entry name" value="ANK_REP_REGION"/>
    <property type="match status" value="1"/>
</dbReference>
<dbReference type="AlphaFoldDB" id="A0A8H7NHH0"/>
<dbReference type="SMART" id="SM00248">
    <property type="entry name" value="ANK"/>
    <property type="match status" value="3"/>
</dbReference>
<dbReference type="Gene3D" id="1.25.40.20">
    <property type="entry name" value="Ankyrin repeat-containing domain"/>
    <property type="match status" value="1"/>
</dbReference>
<dbReference type="SUPFAM" id="SSF48403">
    <property type="entry name" value="Ankyrin repeat"/>
    <property type="match status" value="1"/>
</dbReference>
<dbReference type="PROSITE" id="PS50088">
    <property type="entry name" value="ANK_REPEAT"/>
    <property type="match status" value="1"/>
</dbReference>
<dbReference type="Proteomes" id="UP000616885">
    <property type="component" value="Unassembled WGS sequence"/>
</dbReference>